<dbReference type="EMBL" id="MU863692">
    <property type="protein sequence ID" value="KAK4096892.1"/>
    <property type="molecule type" value="Genomic_DNA"/>
</dbReference>
<sequence>MVKRQPALHCGSNGRSIPRVLVDLTGDEQLDNRGQGSSPDNPIDLTLWLNEIEECSPKLYMYCLFSRLRLPGRVPGVTWNWVLTLAKGHAVVLDAILMKERFDLVVDPKILVLFLDGGHFPWWFGG</sequence>
<reference evidence="1" key="2">
    <citation type="submission" date="2023-05" db="EMBL/GenBank/DDBJ databases">
        <authorList>
            <consortium name="Lawrence Berkeley National Laboratory"/>
            <person name="Steindorff A."/>
            <person name="Hensen N."/>
            <person name="Bonometti L."/>
            <person name="Westerberg I."/>
            <person name="Brannstrom I.O."/>
            <person name="Guillou S."/>
            <person name="Cros-Aarteil S."/>
            <person name="Calhoun S."/>
            <person name="Haridas S."/>
            <person name="Kuo A."/>
            <person name="Mondo S."/>
            <person name="Pangilinan J."/>
            <person name="Riley R."/>
            <person name="Labutti K."/>
            <person name="Andreopoulos B."/>
            <person name="Lipzen A."/>
            <person name="Chen C."/>
            <person name="Yanf M."/>
            <person name="Daum C."/>
            <person name="Ng V."/>
            <person name="Clum A."/>
            <person name="Ohm R."/>
            <person name="Martin F."/>
            <person name="Silar P."/>
            <person name="Natvig D."/>
            <person name="Lalanne C."/>
            <person name="Gautier V."/>
            <person name="Ament-Velasquez S.L."/>
            <person name="Kruys A."/>
            <person name="Hutchinson M.I."/>
            <person name="Powell A.J."/>
            <person name="Barry K."/>
            <person name="Miller A.N."/>
            <person name="Grigoriev I.V."/>
            <person name="Debuchy R."/>
            <person name="Gladieux P."/>
            <person name="Thoren M.H."/>
            <person name="Johannesson H."/>
        </authorList>
    </citation>
    <scope>NUCLEOTIDE SEQUENCE</scope>
    <source>
        <strain evidence="1">CBS 757.83</strain>
    </source>
</reference>
<evidence type="ECO:0000313" key="2">
    <source>
        <dbReference type="Proteomes" id="UP001305647"/>
    </source>
</evidence>
<keyword evidence="2" id="KW-1185">Reference proteome</keyword>
<dbReference type="Proteomes" id="UP001305647">
    <property type="component" value="Unassembled WGS sequence"/>
</dbReference>
<feature type="non-terminal residue" evidence="1">
    <location>
        <position position="126"/>
    </location>
</feature>
<accession>A0AAN6PWM2</accession>
<proteinExistence type="predicted"/>
<protein>
    <submittedName>
        <fullName evidence="1">Uncharacterized protein</fullName>
    </submittedName>
</protein>
<reference evidence="1" key="1">
    <citation type="journal article" date="2023" name="Mol. Phylogenet. Evol.">
        <title>Genome-scale phylogeny and comparative genomics of the fungal order Sordariales.</title>
        <authorList>
            <person name="Hensen N."/>
            <person name="Bonometti L."/>
            <person name="Westerberg I."/>
            <person name="Brannstrom I.O."/>
            <person name="Guillou S."/>
            <person name="Cros-Aarteil S."/>
            <person name="Calhoun S."/>
            <person name="Haridas S."/>
            <person name="Kuo A."/>
            <person name="Mondo S."/>
            <person name="Pangilinan J."/>
            <person name="Riley R."/>
            <person name="LaButti K."/>
            <person name="Andreopoulos B."/>
            <person name="Lipzen A."/>
            <person name="Chen C."/>
            <person name="Yan M."/>
            <person name="Daum C."/>
            <person name="Ng V."/>
            <person name="Clum A."/>
            <person name="Steindorff A."/>
            <person name="Ohm R.A."/>
            <person name="Martin F."/>
            <person name="Silar P."/>
            <person name="Natvig D.O."/>
            <person name="Lalanne C."/>
            <person name="Gautier V."/>
            <person name="Ament-Velasquez S.L."/>
            <person name="Kruys A."/>
            <person name="Hutchinson M.I."/>
            <person name="Powell A.J."/>
            <person name="Barry K."/>
            <person name="Miller A.N."/>
            <person name="Grigoriev I.V."/>
            <person name="Debuchy R."/>
            <person name="Gladieux P."/>
            <person name="Hiltunen Thoren M."/>
            <person name="Johannesson H."/>
        </authorList>
    </citation>
    <scope>NUCLEOTIDE SEQUENCE</scope>
    <source>
        <strain evidence="1">CBS 757.83</strain>
    </source>
</reference>
<evidence type="ECO:0000313" key="1">
    <source>
        <dbReference type="EMBL" id="KAK4096892.1"/>
    </source>
</evidence>
<organism evidence="1 2">
    <name type="scientific">Parathielavia hyrcaniae</name>
    <dbReference type="NCBI Taxonomy" id="113614"/>
    <lineage>
        <taxon>Eukaryota</taxon>
        <taxon>Fungi</taxon>
        <taxon>Dikarya</taxon>
        <taxon>Ascomycota</taxon>
        <taxon>Pezizomycotina</taxon>
        <taxon>Sordariomycetes</taxon>
        <taxon>Sordariomycetidae</taxon>
        <taxon>Sordariales</taxon>
        <taxon>Chaetomiaceae</taxon>
        <taxon>Parathielavia</taxon>
    </lineage>
</organism>
<dbReference type="AlphaFoldDB" id="A0AAN6PWM2"/>
<gene>
    <name evidence="1" type="ORF">N658DRAFT_569636</name>
</gene>
<name>A0AAN6PWM2_9PEZI</name>
<comment type="caution">
    <text evidence="1">The sequence shown here is derived from an EMBL/GenBank/DDBJ whole genome shotgun (WGS) entry which is preliminary data.</text>
</comment>